<proteinExistence type="predicted"/>
<comment type="caution">
    <text evidence="1">The sequence shown here is derived from an EMBL/GenBank/DDBJ whole genome shotgun (WGS) entry which is preliminary data.</text>
</comment>
<protein>
    <submittedName>
        <fullName evidence="1">Uncharacterized protein</fullName>
    </submittedName>
</protein>
<evidence type="ECO:0000313" key="1">
    <source>
        <dbReference type="EMBL" id="KKN40710.1"/>
    </source>
</evidence>
<reference evidence="1" key="1">
    <citation type="journal article" date="2015" name="Nature">
        <title>Complex archaea that bridge the gap between prokaryotes and eukaryotes.</title>
        <authorList>
            <person name="Spang A."/>
            <person name="Saw J.H."/>
            <person name="Jorgensen S.L."/>
            <person name="Zaremba-Niedzwiedzka K."/>
            <person name="Martijn J."/>
            <person name="Lind A.E."/>
            <person name="van Eijk R."/>
            <person name="Schleper C."/>
            <person name="Guy L."/>
            <person name="Ettema T.J."/>
        </authorList>
    </citation>
    <scope>NUCLEOTIDE SEQUENCE</scope>
</reference>
<accession>A0A0F9Q9Q8</accession>
<gene>
    <name evidence="1" type="ORF">LCGC14_0730540</name>
</gene>
<dbReference type="AlphaFoldDB" id="A0A0F9Q9Q8"/>
<organism evidence="1">
    <name type="scientific">marine sediment metagenome</name>
    <dbReference type="NCBI Taxonomy" id="412755"/>
    <lineage>
        <taxon>unclassified sequences</taxon>
        <taxon>metagenomes</taxon>
        <taxon>ecological metagenomes</taxon>
    </lineage>
</organism>
<sequence>MGKKKKNIGIKTTRYFTKTCSNCEFEYPNWFTNCPKCGLAWDDTNLEISTSKEAQKKTIKIVVKITEEDFNKTIHKVNLIFSVDQGKSWYQMEMSPKVDYYLSEIAEIPVGSVIIYYIEVYLEDGETIIENNENNYYYYKVGLPISETAVKPSKIEDQVLKENIKDTPIQPQKYENNAKKSPKPKTYITREMIEKSTRSNLVNIKAPSIKIPGGQPQENITIFGKPQTRIDPDLKICTHCNSKIKKMWSICPICGKSL</sequence>
<name>A0A0F9Q9Q8_9ZZZZ</name>
<dbReference type="EMBL" id="LAZR01001688">
    <property type="protein sequence ID" value="KKN40710.1"/>
    <property type="molecule type" value="Genomic_DNA"/>
</dbReference>